<accession>A0A845S8L2</accession>
<dbReference type="HAMAP" id="MF_00934">
    <property type="entry name" value="23SrRNA_methyltr_J"/>
    <property type="match status" value="1"/>
</dbReference>
<keyword evidence="1 2" id="KW-0808">Transferase</keyword>
<protein>
    <recommendedName>
        <fullName evidence="1">Ribosomal RNA large subunit methyltransferase J</fullName>
        <ecNumber evidence="1">2.1.1.266</ecNumber>
    </recommendedName>
    <alternativeName>
        <fullName evidence="1">23S rRNA (adenine(2030)-N6)-methyltransferase</fullName>
    </alternativeName>
    <alternativeName>
        <fullName evidence="1">23S rRNA m6A2030 methyltransferase</fullName>
    </alternativeName>
</protein>
<gene>
    <name evidence="1" type="primary">rlmJ</name>
    <name evidence="2" type="ORF">EBV78_00590</name>
</gene>
<keyword evidence="1" id="KW-0694">RNA-binding</keyword>
<evidence type="ECO:0000313" key="2">
    <source>
        <dbReference type="EMBL" id="NCU62586.1"/>
    </source>
</evidence>
<feature type="site" description="Interaction with substrate rRNA" evidence="1">
    <location>
        <position position="4"/>
    </location>
</feature>
<keyword evidence="1 2" id="KW-0489">Methyltransferase</keyword>
<dbReference type="SUPFAM" id="SSF53335">
    <property type="entry name" value="S-adenosyl-L-methionine-dependent methyltransferases"/>
    <property type="match status" value="1"/>
</dbReference>
<dbReference type="GO" id="GO:0036307">
    <property type="term" value="F:23S rRNA (adenine(2030)-N(6))-methyltransferase activity"/>
    <property type="evidence" value="ECO:0007669"/>
    <property type="project" value="UniProtKB-UniRule"/>
</dbReference>
<feature type="binding site" evidence="1">
    <location>
        <position position="118"/>
    </location>
    <ligand>
        <name>S-adenosyl-L-methionine</name>
        <dbReference type="ChEBI" id="CHEBI:59789"/>
    </ligand>
</feature>
<evidence type="ECO:0000256" key="1">
    <source>
        <dbReference type="HAMAP-Rule" id="MF_00934"/>
    </source>
</evidence>
<keyword evidence="1" id="KW-0949">S-adenosyl-L-methionine</keyword>
<dbReference type="Pfam" id="PF04378">
    <property type="entry name" value="RsmJ"/>
    <property type="match status" value="1"/>
</dbReference>
<dbReference type="GO" id="GO:0003723">
    <property type="term" value="F:RNA binding"/>
    <property type="evidence" value="ECO:0007669"/>
    <property type="project" value="UniProtKB-UniRule"/>
</dbReference>
<feature type="binding site" evidence="1">
    <location>
        <position position="42"/>
    </location>
    <ligand>
        <name>S-adenosyl-L-methionine</name>
        <dbReference type="ChEBI" id="CHEBI:59789"/>
    </ligand>
</feature>
<comment type="caution">
    <text evidence="2">The sequence shown here is derived from an EMBL/GenBank/DDBJ whole genome shotgun (WGS) entry which is preliminary data.</text>
</comment>
<organism evidence="2 3">
    <name type="scientific">Candidatus Fonsibacter lacus</name>
    <dbReference type="NCBI Taxonomy" id="2576439"/>
    <lineage>
        <taxon>Bacteria</taxon>
        <taxon>Pseudomonadati</taxon>
        <taxon>Pseudomonadota</taxon>
        <taxon>Alphaproteobacteria</taxon>
        <taxon>Candidatus Pelagibacterales</taxon>
        <taxon>Candidatus Pelagibacterales incertae sedis</taxon>
        <taxon>Candidatus Fonsibacter</taxon>
    </lineage>
</organism>
<keyword evidence="1" id="KW-0698">rRNA processing</keyword>
<reference evidence="2 3" key="1">
    <citation type="submission" date="2018-10" db="EMBL/GenBank/DDBJ databases">
        <title>Iterative Subtractive Binning of Freshwater Chronoseries Metagenomes Recovers Nearly Complete Genomes from over Four Hundred Novel Species.</title>
        <authorList>
            <person name="Rodriguez-R L.M."/>
            <person name="Tsementzi D."/>
            <person name="Luo C."/>
            <person name="Konstantinidis K.T."/>
        </authorList>
    </citation>
    <scope>NUCLEOTIDE SEQUENCE [LARGE SCALE GENOMIC DNA]</scope>
    <source>
        <strain evidence="2">WB7_2B_003</strain>
    </source>
</reference>
<comment type="similarity">
    <text evidence="1">Belongs to the RlmJ family.</text>
</comment>
<dbReference type="EC" id="2.1.1.266" evidence="1"/>
<sequence length="278" mass="32712">MLSYRHGYHAGNAADVLKHFILFYVLDYVKKKDKNFIFIDSHAGAGKYSISDPYMQKNKEYLQGIEKIYKIKNDDIFFKNYLELIKSINSNSDLKIYPGSCYLASQILRIDDKLHFLELHPTEFLNLKKNFENDSRVIIENEDSYKRLIKLLPPKEKRAVILIDPSYELKDEYEKVSKMISDCYKKFPLGVYIIWYPVLNNKKSESFIVDILKENYKNLSHIEMITDNSNNGMQGSGLFIINCPWSIDKDIKKSLEIIFNYLKKTNDHSKLLFKNNIN</sequence>
<dbReference type="EMBL" id="RGGN01000009">
    <property type="protein sequence ID" value="NCU62586.1"/>
    <property type="molecule type" value="Genomic_DNA"/>
</dbReference>
<feature type="binding site" evidence="1">
    <location>
        <position position="100"/>
    </location>
    <ligand>
        <name>S-adenosyl-L-methionine</name>
        <dbReference type="ChEBI" id="CHEBI:59789"/>
    </ligand>
</feature>
<dbReference type="PANTHER" id="PTHR37426">
    <property type="entry name" value="RIBOSOMAL RNA LARGE SUBUNIT METHYLTRANSFERASE J"/>
    <property type="match status" value="1"/>
</dbReference>
<comment type="catalytic activity">
    <reaction evidence="1">
        <text>adenosine(2030) in 23S rRNA + S-adenosyl-L-methionine = N(6)-methyladenosine(2030) in 23S rRNA + S-adenosyl-L-homocysteine + H(+)</text>
        <dbReference type="Rhea" id="RHEA:43736"/>
        <dbReference type="Rhea" id="RHEA-COMP:10668"/>
        <dbReference type="Rhea" id="RHEA-COMP:10669"/>
        <dbReference type="ChEBI" id="CHEBI:15378"/>
        <dbReference type="ChEBI" id="CHEBI:57856"/>
        <dbReference type="ChEBI" id="CHEBI:59789"/>
        <dbReference type="ChEBI" id="CHEBI:74411"/>
        <dbReference type="ChEBI" id="CHEBI:74449"/>
        <dbReference type="EC" id="2.1.1.266"/>
    </reaction>
</comment>
<dbReference type="GO" id="GO:0005829">
    <property type="term" value="C:cytosol"/>
    <property type="evidence" value="ECO:0007669"/>
    <property type="project" value="TreeGrafter"/>
</dbReference>
<comment type="subunit">
    <text evidence="1">Monomer.</text>
</comment>
<dbReference type="Proteomes" id="UP000572953">
    <property type="component" value="Unassembled WGS sequence"/>
</dbReference>
<comment type="function">
    <text evidence="1">Specifically methylates the adenine in position 2030 of 23S rRNA.</text>
</comment>
<dbReference type="AlphaFoldDB" id="A0A845S8L2"/>
<feature type="binding site" evidence="1">
    <location>
        <begin position="143"/>
        <end position="144"/>
    </location>
    <ligand>
        <name>S-adenosyl-L-methionine</name>
        <dbReference type="ChEBI" id="CHEBI:59789"/>
    </ligand>
</feature>
<evidence type="ECO:0000313" key="3">
    <source>
        <dbReference type="Proteomes" id="UP000572953"/>
    </source>
</evidence>
<dbReference type="InterPro" id="IPR029063">
    <property type="entry name" value="SAM-dependent_MTases_sf"/>
</dbReference>
<feature type="binding site" evidence="1">
    <location>
        <position position="19"/>
    </location>
    <ligand>
        <name>S-adenosyl-L-methionine</name>
        <dbReference type="ChEBI" id="CHEBI:59789"/>
    </ligand>
</feature>
<name>A0A845S8L2_9PROT</name>
<feature type="active site" description="Proton acceptor" evidence="1">
    <location>
        <position position="164"/>
    </location>
</feature>
<proteinExistence type="inferred from homology"/>
<dbReference type="PANTHER" id="PTHR37426:SF1">
    <property type="entry name" value="RIBOSOMAL RNA LARGE SUBUNIT METHYLTRANSFERASE J"/>
    <property type="match status" value="1"/>
</dbReference>
<dbReference type="Gene3D" id="3.40.50.150">
    <property type="entry name" value="Vaccinia Virus protein VP39"/>
    <property type="match status" value="1"/>
</dbReference>
<feature type="binding site" evidence="1">
    <location>
        <position position="164"/>
    </location>
    <ligand>
        <name>S-adenosyl-L-methionine</name>
        <dbReference type="ChEBI" id="CHEBI:59789"/>
    </ligand>
</feature>
<dbReference type="GO" id="GO:0070475">
    <property type="term" value="P:rRNA base methylation"/>
    <property type="evidence" value="ECO:0007669"/>
    <property type="project" value="UniProtKB-UniRule"/>
</dbReference>
<dbReference type="InterPro" id="IPR007473">
    <property type="entry name" value="RlmJ"/>
</dbReference>